<comment type="caution">
    <text evidence="2">The sequence shown here is derived from an EMBL/GenBank/DDBJ whole genome shotgun (WGS) entry which is preliminary data.</text>
</comment>
<feature type="compositionally biased region" description="Basic and acidic residues" evidence="1">
    <location>
        <begin position="90"/>
        <end position="120"/>
    </location>
</feature>
<evidence type="ECO:0000313" key="2">
    <source>
        <dbReference type="EMBL" id="KAL0118376.1"/>
    </source>
</evidence>
<gene>
    <name evidence="2" type="ORF">PUN28_009199</name>
</gene>
<protein>
    <submittedName>
        <fullName evidence="2">Uncharacterized protein</fullName>
    </submittedName>
</protein>
<evidence type="ECO:0000313" key="3">
    <source>
        <dbReference type="Proteomes" id="UP001430953"/>
    </source>
</evidence>
<accession>A0AAW2FU89</accession>
<keyword evidence="3" id="KW-1185">Reference proteome</keyword>
<dbReference type="AlphaFoldDB" id="A0AAW2FU89"/>
<name>A0AAW2FU89_9HYME</name>
<feature type="region of interest" description="Disordered" evidence="1">
    <location>
        <begin position="75"/>
        <end position="120"/>
    </location>
</feature>
<dbReference type="Proteomes" id="UP001430953">
    <property type="component" value="Unassembled WGS sequence"/>
</dbReference>
<organism evidence="2 3">
    <name type="scientific">Cardiocondyla obscurior</name>
    <dbReference type="NCBI Taxonomy" id="286306"/>
    <lineage>
        <taxon>Eukaryota</taxon>
        <taxon>Metazoa</taxon>
        <taxon>Ecdysozoa</taxon>
        <taxon>Arthropoda</taxon>
        <taxon>Hexapoda</taxon>
        <taxon>Insecta</taxon>
        <taxon>Pterygota</taxon>
        <taxon>Neoptera</taxon>
        <taxon>Endopterygota</taxon>
        <taxon>Hymenoptera</taxon>
        <taxon>Apocrita</taxon>
        <taxon>Aculeata</taxon>
        <taxon>Formicoidea</taxon>
        <taxon>Formicidae</taxon>
        <taxon>Myrmicinae</taxon>
        <taxon>Cardiocondyla</taxon>
    </lineage>
</organism>
<evidence type="ECO:0000256" key="1">
    <source>
        <dbReference type="SAM" id="MobiDB-lite"/>
    </source>
</evidence>
<sequence>MTERRDKILAVFLYYSSLNHVPYDIISDLPRARRSCRPPYIARRSVLRYIFEMETHPLVLTLRPAVAIALQQRSFDGTRREEKKKKKRDREREREEESKREKESEGVRRVCSEIGCDRKS</sequence>
<reference evidence="2 3" key="1">
    <citation type="submission" date="2023-03" db="EMBL/GenBank/DDBJ databases">
        <title>High recombination rates correlate with genetic variation in Cardiocondyla obscurior ants.</title>
        <authorList>
            <person name="Errbii M."/>
        </authorList>
    </citation>
    <scope>NUCLEOTIDE SEQUENCE [LARGE SCALE GENOMIC DNA]</scope>
    <source>
        <strain evidence="2">Alpha-2009</strain>
        <tissue evidence="2">Whole body</tissue>
    </source>
</reference>
<proteinExistence type="predicted"/>
<dbReference type="EMBL" id="JADYXP020000008">
    <property type="protein sequence ID" value="KAL0118376.1"/>
    <property type="molecule type" value="Genomic_DNA"/>
</dbReference>